<sequence>MGRIRNERGVRGVSKVRLGGAVALGAIMLAPHHAVAQDSENRGPGAPAQAQTEGYDEIIVTARKRAENIQSTPISITAVSAAQLESKNAVDLTAIQNAAPGVTIRAGGGTSGAGFTPLISIRGLGQTDYTINTDPAVGIYIDGVYLGRSLGSILDLADVERVEVLRGPQGTLFGRNSIGGAVSVVSKAPSFSETSGTLSLTGGSREFLQARGSLNLPITETLALRVSGMARHREGYVDALQYDDFKLGGEKVWGARAALRFQPTPTLTIDLSVDHTKRNDTPAPVVALRLGDVSEEQSGPTGQPSTFFNSGRGPAATAVLPWISTDAPRCATDAAFRRTSPTCFGDAWLGGTTGSNSVWFNRAGERIRPENTFSVTGYGGTITLETGIGTFKSITSYREFESTFFNDLDYSPFVILHNNHEEPRDGGAPFGQRQFSQELQLVGTAFDRLDYVFGGYYFHEKGEEASDTLVPGNVPAAVAAASAPFLPYFSTSSRSIDNMSKALYAQFTFAATERLKLTAGVRYTDETKDYEVVQFRAVGNPTVATGRQGTNIWTPMFNIAWQATDDVMAYANYSEGYRAGGFAGRFAGTLTSPLPSFDPEYVTSYELGLKSSLFDRRLIFNLSAYQMDYDDIQVSATTPNLPGFVLNLAAARFRGFEAEMRAILGGGFMMTGSAGYIHKELTRIRPGTTVDGGSNIATVITTDHQLPGPAWQLNGELSHRLEFAGGGRLDTAFDVHFESADVNAVTNRSIIRQGAYAEAGARIAYTLPSDRLTLTLGARNLFDKSYFTQKSMTSVSGAAFGAVARPREVYLQATYRFGS</sequence>
<keyword evidence="7" id="KW-0406">Ion transport</keyword>
<evidence type="ECO:0000256" key="12">
    <source>
        <dbReference type="RuleBase" id="RU003357"/>
    </source>
</evidence>
<evidence type="ECO:0000256" key="8">
    <source>
        <dbReference type="ARBA" id="ARBA00023077"/>
    </source>
</evidence>
<feature type="signal peptide" evidence="13">
    <location>
        <begin position="1"/>
        <end position="36"/>
    </location>
</feature>
<reference evidence="16 17" key="1">
    <citation type="submission" date="2017-08" db="EMBL/GenBank/DDBJ databases">
        <title>Infants hospitalized years apart are colonized by the same room-sourced microbial strains.</title>
        <authorList>
            <person name="Brooks B."/>
            <person name="Olm M.R."/>
            <person name="Firek B.A."/>
            <person name="Baker R."/>
            <person name="Thomas B.C."/>
            <person name="Morowitz M.J."/>
            <person name="Banfield J.F."/>
        </authorList>
    </citation>
    <scope>NUCLEOTIDE SEQUENCE [LARGE SCALE GENOMIC DNA]</scope>
    <source>
        <strain evidence="16">S2_005_003_R2_47</strain>
    </source>
</reference>
<keyword evidence="2 11" id="KW-0813">Transport</keyword>
<evidence type="ECO:0000256" key="3">
    <source>
        <dbReference type="ARBA" id="ARBA00022452"/>
    </source>
</evidence>
<evidence type="ECO:0000256" key="5">
    <source>
        <dbReference type="ARBA" id="ARBA00022692"/>
    </source>
</evidence>
<accession>A0A2W5N3K5</accession>
<evidence type="ECO:0000259" key="14">
    <source>
        <dbReference type="Pfam" id="PF00593"/>
    </source>
</evidence>
<dbReference type="InterPro" id="IPR000531">
    <property type="entry name" value="Beta-barrel_TonB"/>
</dbReference>
<dbReference type="Proteomes" id="UP000248597">
    <property type="component" value="Unassembled WGS sequence"/>
</dbReference>
<dbReference type="SUPFAM" id="SSF56935">
    <property type="entry name" value="Porins"/>
    <property type="match status" value="1"/>
</dbReference>
<keyword evidence="6" id="KW-0408">Iron</keyword>
<evidence type="ECO:0000256" key="2">
    <source>
        <dbReference type="ARBA" id="ARBA00022448"/>
    </source>
</evidence>
<keyword evidence="3 11" id="KW-1134">Transmembrane beta strand</keyword>
<evidence type="ECO:0000259" key="15">
    <source>
        <dbReference type="Pfam" id="PF07715"/>
    </source>
</evidence>
<keyword evidence="8 12" id="KW-0798">TonB box</keyword>
<evidence type="ECO:0000256" key="7">
    <source>
        <dbReference type="ARBA" id="ARBA00023065"/>
    </source>
</evidence>
<feature type="domain" description="TonB-dependent receptor-like beta-barrel" evidence="14">
    <location>
        <begin position="342"/>
        <end position="781"/>
    </location>
</feature>
<proteinExistence type="inferred from homology"/>
<evidence type="ECO:0000313" key="16">
    <source>
        <dbReference type="EMBL" id="PZQ24633.1"/>
    </source>
</evidence>
<dbReference type="CDD" id="cd01347">
    <property type="entry name" value="ligand_gated_channel"/>
    <property type="match status" value="1"/>
</dbReference>
<dbReference type="Gene3D" id="2.40.170.20">
    <property type="entry name" value="TonB-dependent receptor, beta-barrel domain"/>
    <property type="match status" value="2"/>
</dbReference>
<keyword evidence="5 11" id="KW-0812">Transmembrane</keyword>
<evidence type="ECO:0000256" key="4">
    <source>
        <dbReference type="ARBA" id="ARBA00022496"/>
    </source>
</evidence>
<dbReference type="PANTHER" id="PTHR32552">
    <property type="entry name" value="FERRICHROME IRON RECEPTOR-RELATED"/>
    <property type="match status" value="1"/>
</dbReference>
<evidence type="ECO:0000256" key="11">
    <source>
        <dbReference type="PROSITE-ProRule" id="PRU01360"/>
    </source>
</evidence>
<evidence type="ECO:0000256" key="10">
    <source>
        <dbReference type="ARBA" id="ARBA00023237"/>
    </source>
</evidence>
<evidence type="ECO:0000313" key="17">
    <source>
        <dbReference type="Proteomes" id="UP000248597"/>
    </source>
</evidence>
<evidence type="ECO:0008006" key="18">
    <source>
        <dbReference type="Google" id="ProtNLM"/>
    </source>
</evidence>
<keyword evidence="4" id="KW-0410">Iron transport</keyword>
<evidence type="ECO:0000256" key="13">
    <source>
        <dbReference type="SAM" id="SignalP"/>
    </source>
</evidence>
<keyword evidence="9 11" id="KW-0472">Membrane</keyword>
<dbReference type="InterPro" id="IPR036942">
    <property type="entry name" value="Beta-barrel_TonB_sf"/>
</dbReference>
<dbReference type="GO" id="GO:0006826">
    <property type="term" value="P:iron ion transport"/>
    <property type="evidence" value="ECO:0007669"/>
    <property type="project" value="UniProtKB-KW"/>
</dbReference>
<dbReference type="GO" id="GO:0009279">
    <property type="term" value="C:cell outer membrane"/>
    <property type="evidence" value="ECO:0007669"/>
    <property type="project" value="UniProtKB-SubCell"/>
</dbReference>
<evidence type="ECO:0000256" key="9">
    <source>
        <dbReference type="ARBA" id="ARBA00023136"/>
    </source>
</evidence>
<evidence type="ECO:0000256" key="6">
    <source>
        <dbReference type="ARBA" id="ARBA00023004"/>
    </source>
</evidence>
<name>A0A2W5N3K5_SPHMC</name>
<comment type="similarity">
    <text evidence="11 12">Belongs to the TonB-dependent receptor family.</text>
</comment>
<gene>
    <name evidence="16" type="ORF">DI569_00170</name>
</gene>
<dbReference type="EMBL" id="QFPJ01000001">
    <property type="protein sequence ID" value="PZQ24633.1"/>
    <property type="molecule type" value="Genomic_DNA"/>
</dbReference>
<evidence type="ECO:0000256" key="1">
    <source>
        <dbReference type="ARBA" id="ARBA00004571"/>
    </source>
</evidence>
<organism evidence="16 17">
    <name type="scientific">Sphingopyxis macrogoltabida</name>
    <name type="common">Sphingomonas macrogoltabidus</name>
    <dbReference type="NCBI Taxonomy" id="33050"/>
    <lineage>
        <taxon>Bacteria</taxon>
        <taxon>Pseudomonadati</taxon>
        <taxon>Pseudomonadota</taxon>
        <taxon>Alphaproteobacteria</taxon>
        <taxon>Sphingomonadales</taxon>
        <taxon>Sphingomonadaceae</taxon>
        <taxon>Sphingopyxis</taxon>
    </lineage>
</organism>
<dbReference type="PANTHER" id="PTHR32552:SF81">
    <property type="entry name" value="TONB-DEPENDENT OUTER MEMBRANE RECEPTOR"/>
    <property type="match status" value="1"/>
</dbReference>
<dbReference type="Pfam" id="PF07715">
    <property type="entry name" value="Plug"/>
    <property type="match status" value="1"/>
</dbReference>
<dbReference type="InterPro" id="IPR039426">
    <property type="entry name" value="TonB-dep_rcpt-like"/>
</dbReference>
<feature type="domain" description="TonB-dependent receptor plug" evidence="15">
    <location>
        <begin position="69"/>
        <end position="181"/>
    </location>
</feature>
<feature type="chain" id="PRO_5015948909" description="TonB-dependent receptor" evidence="13">
    <location>
        <begin position="37"/>
        <end position="819"/>
    </location>
</feature>
<dbReference type="PROSITE" id="PS52016">
    <property type="entry name" value="TONB_DEPENDENT_REC_3"/>
    <property type="match status" value="1"/>
</dbReference>
<comment type="subcellular location">
    <subcellularLocation>
        <location evidence="1 11">Cell outer membrane</location>
        <topology evidence="1 11">Multi-pass membrane protein</topology>
    </subcellularLocation>
</comment>
<dbReference type="InterPro" id="IPR012910">
    <property type="entry name" value="Plug_dom"/>
</dbReference>
<dbReference type="Pfam" id="PF00593">
    <property type="entry name" value="TonB_dep_Rec_b-barrel"/>
    <property type="match status" value="1"/>
</dbReference>
<keyword evidence="10 11" id="KW-0998">Cell outer membrane</keyword>
<dbReference type="AlphaFoldDB" id="A0A2W5N3K5"/>
<comment type="caution">
    <text evidence="16">The sequence shown here is derived from an EMBL/GenBank/DDBJ whole genome shotgun (WGS) entry which is preliminary data.</text>
</comment>
<keyword evidence="13" id="KW-0732">Signal</keyword>
<protein>
    <recommendedName>
        <fullName evidence="18">TonB-dependent receptor</fullName>
    </recommendedName>
</protein>